<feature type="compositionally biased region" description="Low complexity" evidence="4">
    <location>
        <begin position="708"/>
        <end position="724"/>
    </location>
</feature>
<dbReference type="GO" id="GO:0000226">
    <property type="term" value="P:microtubule cytoskeleton organization"/>
    <property type="evidence" value="ECO:0007669"/>
    <property type="project" value="TreeGrafter"/>
</dbReference>
<keyword evidence="6" id="KW-1185">Reference proteome</keyword>
<feature type="region of interest" description="Disordered" evidence="4">
    <location>
        <begin position="1169"/>
        <end position="1189"/>
    </location>
</feature>
<reference evidence="6" key="1">
    <citation type="journal article" date="2016" name="Nat. Commun.">
        <title>The Gonium pectorale genome demonstrates co-option of cell cycle regulation during the evolution of multicellularity.</title>
        <authorList>
            <person name="Hanschen E.R."/>
            <person name="Marriage T.N."/>
            <person name="Ferris P.J."/>
            <person name="Hamaji T."/>
            <person name="Toyoda A."/>
            <person name="Fujiyama A."/>
            <person name="Neme R."/>
            <person name="Noguchi H."/>
            <person name="Minakuchi Y."/>
            <person name="Suzuki M."/>
            <person name="Kawai-Toyooka H."/>
            <person name="Smith D.R."/>
            <person name="Sparks H."/>
            <person name="Anderson J."/>
            <person name="Bakaric R."/>
            <person name="Luria V."/>
            <person name="Karger A."/>
            <person name="Kirschner M.W."/>
            <person name="Durand P.M."/>
            <person name="Michod R.E."/>
            <person name="Nozaki H."/>
            <person name="Olson B.J."/>
        </authorList>
    </citation>
    <scope>NUCLEOTIDE SEQUENCE [LARGE SCALE GENOMIC DNA]</scope>
    <source>
        <strain evidence="6">NIES-2863</strain>
    </source>
</reference>
<keyword evidence="2" id="KW-0547">Nucleotide-binding</keyword>
<keyword evidence="3" id="KW-0067">ATP-binding</keyword>
<feature type="region of interest" description="Disordered" evidence="4">
    <location>
        <begin position="522"/>
        <end position="584"/>
    </location>
</feature>
<comment type="caution">
    <text evidence="5">The sequence shown here is derived from an EMBL/GenBank/DDBJ whole genome shotgun (WGS) entry which is preliminary data.</text>
</comment>
<dbReference type="Pfam" id="PF03133">
    <property type="entry name" value="TTL"/>
    <property type="match status" value="2"/>
</dbReference>
<dbReference type="GO" id="GO:0070740">
    <property type="term" value="F:tubulin-glutamic acid ligase activity"/>
    <property type="evidence" value="ECO:0007669"/>
    <property type="project" value="TreeGrafter"/>
</dbReference>
<dbReference type="SUPFAM" id="SSF56059">
    <property type="entry name" value="Glutathione synthetase ATP-binding domain-like"/>
    <property type="match status" value="1"/>
</dbReference>
<dbReference type="PANTHER" id="PTHR12241:SF147">
    <property type="entry name" value="TUBULIN POLYGLUTAMYLASE TTLL7"/>
    <property type="match status" value="1"/>
</dbReference>
<feature type="compositionally biased region" description="Low complexity" evidence="4">
    <location>
        <begin position="802"/>
        <end position="815"/>
    </location>
</feature>
<dbReference type="Gene3D" id="3.30.470.20">
    <property type="entry name" value="ATP-grasp fold, B domain"/>
    <property type="match status" value="1"/>
</dbReference>
<feature type="compositionally biased region" description="Low complexity" evidence="4">
    <location>
        <begin position="540"/>
        <end position="553"/>
    </location>
</feature>
<evidence type="ECO:0000256" key="3">
    <source>
        <dbReference type="ARBA" id="ARBA00022840"/>
    </source>
</evidence>
<evidence type="ECO:0000256" key="4">
    <source>
        <dbReference type="SAM" id="MobiDB-lite"/>
    </source>
</evidence>
<feature type="compositionally biased region" description="Low complexity" evidence="4">
    <location>
        <begin position="668"/>
        <end position="695"/>
    </location>
</feature>
<evidence type="ECO:0000256" key="2">
    <source>
        <dbReference type="ARBA" id="ARBA00022741"/>
    </source>
</evidence>
<dbReference type="Proteomes" id="UP000075714">
    <property type="component" value="Unassembled WGS sequence"/>
</dbReference>
<dbReference type="STRING" id="33097.A0A150GZ46"/>
<dbReference type="InterPro" id="IPR004344">
    <property type="entry name" value="TTL/TTLL_fam"/>
</dbReference>
<feature type="compositionally biased region" description="Basic and acidic residues" evidence="4">
    <location>
        <begin position="555"/>
        <end position="564"/>
    </location>
</feature>
<dbReference type="GO" id="GO:0036064">
    <property type="term" value="C:ciliary basal body"/>
    <property type="evidence" value="ECO:0007669"/>
    <property type="project" value="TreeGrafter"/>
</dbReference>
<feature type="region of interest" description="Disordered" evidence="4">
    <location>
        <begin position="61"/>
        <end position="85"/>
    </location>
</feature>
<feature type="region of interest" description="Disordered" evidence="4">
    <location>
        <begin position="948"/>
        <end position="970"/>
    </location>
</feature>
<dbReference type="AlphaFoldDB" id="A0A150GZ46"/>
<feature type="compositionally biased region" description="Gly residues" evidence="4">
    <location>
        <begin position="61"/>
        <end position="80"/>
    </location>
</feature>
<accession>A0A150GZ46</accession>
<dbReference type="PROSITE" id="PS51221">
    <property type="entry name" value="TTL"/>
    <property type="match status" value="1"/>
</dbReference>
<feature type="region of interest" description="Disordered" evidence="4">
    <location>
        <begin position="1021"/>
        <end position="1112"/>
    </location>
</feature>
<evidence type="ECO:0000313" key="6">
    <source>
        <dbReference type="Proteomes" id="UP000075714"/>
    </source>
</evidence>
<feature type="compositionally biased region" description="Low complexity" evidence="4">
    <location>
        <begin position="1021"/>
        <end position="1040"/>
    </location>
</feature>
<feature type="compositionally biased region" description="Polar residues" evidence="4">
    <location>
        <begin position="866"/>
        <end position="878"/>
    </location>
</feature>
<dbReference type="OrthoDB" id="202825at2759"/>
<name>A0A150GZ46_GONPE</name>
<dbReference type="EMBL" id="LSYV01000004">
    <property type="protein sequence ID" value="KXZ55013.1"/>
    <property type="molecule type" value="Genomic_DNA"/>
</dbReference>
<evidence type="ECO:0000313" key="5">
    <source>
        <dbReference type="EMBL" id="KXZ55013.1"/>
    </source>
</evidence>
<feature type="region of interest" description="Disordered" evidence="4">
    <location>
        <begin position="846"/>
        <end position="878"/>
    </location>
</feature>
<feature type="compositionally biased region" description="Gly residues" evidence="4">
    <location>
        <begin position="789"/>
        <end position="801"/>
    </location>
</feature>
<sequence length="1246" mass="124355">MSGAKAKPREPRDPSQLLVNLSACRYPLVREAAERLGYRVADDETEPWDLFWSDLSVRPGTGGRGLGPGGGQRAAGGQGRGKPQLRRANGASWVHGAQAVSVDRVQRLLPFQRLNHFPGMLEICRKAALSRHMARMARAEAAAAGLASGGGGGGAAGGEAGGGGGGSGVVTYILKPSAGTQGRGISLVQFPSQLAEAGDVSGCVAQAYLGSPLLLDGFKFDLRVYALVASVDPLRIHLYDEGLARLATQPYKPPNPTNLRAATMHLTNYAVNKGSAGFVSSDSAAAAAADGGGGASKRPMSVVLDQLAAAHGTSREALMASIADIVTKTVMAIQPLLAHTYHTSLSPVASTTMPPPCATPSLDHVAGCSASACSAADPAAASCGCSPSLCFELLGFDILFDSSLQPWLLEVNHSPSLDRVVKGGLITRAVRMLRQRPEARAAFQEAEARAQNERLYNANTNAASSPAAIAAALAAGSGLGGRRVMSAVPRNRHLQATAAALEELTANSAALLAAGGHVWGGSGSSGRPYSGVGAGWRPPSSAIAGSTSSATTGMEGHHAQRRGDAGTGGGGAHAEGDADGSGSFRLVYPVADESERRRYLRVLQTAADLFPQQRCQCAWCSRRREVALLTSTGQQLGAAARPLSAAHHHIGGLSGHLPMRPASLGMPRRSGSASASLRRQQQQPRRSTTPGVDGASGREDGSGGAGAGDAAEAAAASAPGRAEGSWGRPPRPSSRAHNPRAHGEGTGPSPPASAPLPYVAYVTHGSSGPSGPVPLLLQGRPPSSHLGAGASGGSGGGGGAALRGLSGESSLSSVPGEGGGGGIVAWRGGAGADHADHSAAHGYGSGRTLGAAGQDGSGSGKLLAPCSSSRTEPSVTSGTALGDAAAAATAAAHGPHGLSNLMLSALRPLLHSLSQPEPGSRTASQLQPPIAAWRKASAGSGAAAAAAGRAASRNAAPKTGGKPYGRDAGAAAGGRAVCISPVGSSDGGKSDDDLEGLRRSHSYSELEAAMRRAAAAAAAAGPAGPAAAPPSSRRPAASSSVLDCAQPWSTGTGGARRDPLHQHGLHGQQQRRGRVSGASAASSDRGGSGHAATPAGQDGRPRRHAGAAGACGVEGPVAGGAATRGSDVEGDGASLTSAGPAAAAATTTATALSLRTAFASTRKNASLSGRLGGNGGAEAAPSSAAPAPGVPRVAYMAPKTRGAAAMSPSDLELLMVRIRTASALSNRFVSVYTQDTQESLSTRPSR</sequence>
<keyword evidence="1" id="KW-0436">Ligase</keyword>
<protein>
    <submittedName>
        <fullName evidence="5">Uncharacterized protein</fullName>
    </submittedName>
</protein>
<proteinExistence type="predicted"/>
<feature type="region of interest" description="Disordered" evidence="4">
    <location>
        <begin position="651"/>
        <end position="818"/>
    </location>
</feature>
<evidence type="ECO:0000256" key="1">
    <source>
        <dbReference type="ARBA" id="ARBA00022598"/>
    </source>
</evidence>
<dbReference type="GO" id="GO:0015631">
    <property type="term" value="F:tubulin binding"/>
    <property type="evidence" value="ECO:0007669"/>
    <property type="project" value="TreeGrafter"/>
</dbReference>
<feature type="compositionally biased region" description="Gly residues" evidence="4">
    <location>
        <begin position="846"/>
        <end position="859"/>
    </location>
</feature>
<dbReference type="GO" id="GO:0005524">
    <property type="term" value="F:ATP binding"/>
    <property type="evidence" value="ECO:0007669"/>
    <property type="project" value="UniProtKB-KW"/>
</dbReference>
<organism evidence="5 6">
    <name type="scientific">Gonium pectorale</name>
    <name type="common">Green alga</name>
    <dbReference type="NCBI Taxonomy" id="33097"/>
    <lineage>
        <taxon>Eukaryota</taxon>
        <taxon>Viridiplantae</taxon>
        <taxon>Chlorophyta</taxon>
        <taxon>core chlorophytes</taxon>
        <taxon>Chlorophyceae</taxon>
        <taxon>CS clade</taxon>
        <taxon>Chlamydomonadales</taxon>
        <taxon>Volvocaceae</taxon>
        <taxon>Gonium</taxon>
    </lineage>
</organism>
<dbReference type="PANTHER" id="PTHR12241">
    <property type="entry name" value="TUBULIN POLYGLUTAMYLASE"/>
    <property type="match status" value="1"/>
</dbReference>
<feature type="compositionally biased region" description="Low complexity" evidence="4">
    <location>
        <begin position="1075"/>
        <end position="1085"/>
    </location>
</feature>
<gene>
    <name evidence="5" type="ORF">GPECTOR_3g176</name>
</gene>
<feature type="compositionally biased region" description="Low complexity" evidence="4">
    <location>
        <begin position="1177"/>
        <end position="1189"/>
    </location>
</feature>